<evidence type="ECO:0000313" key="3">
    <source>
        <dbReference type="Proteomes" id="UP001302274"/>
    </source>
</evidence>
<proteinExistence type="predicted"/>
<keyword evidence="3" id="KW-1185">Reference proteome</keyword>
<accession>A0ABU5VS46</accession>
<dbReference type="RefSeq" id="WP_323575521.1">
    <property type="nucleotide sequence ID" value="NZ_JAYGJQ010000001.1"/>
</dbReference>
<name>A0ABU5VS46_9BACT</name>
<gene>
    <name evidence="2" type="ORF">SHI21_06705</name>
</gene>
<organism evidence="2 3">
    <name type="scientific">Bacteriovorax antarcticus</name>
    <dbReference type="NCBI Taxonomy" id="3088717"/>
    <lineage>
        <taxon>Bacteria</taxon>
        <taxon>Pseudomonadati</taxon>
        <taxon>Bdellovibrionota</taxon>
        <taxon>Bacteriovoracia</taxon>
        <taxon>Bacteriovoracales</taxon>
        <taxon>Bacteriovoracaceae</taxon>
        <taxon>Bacteriovorax</taxon>
    </lineage>
</organism>
<protein>
    <submittedName>
        <fullName evidence="2">Uncharacterized protein</fullName>
    </submittedName>
</protein>
<evidence type="ECO:0000256" key="1">
    <source>
        <dbReference type="SAM" id="SignalP"/>
    </source>
</evidence>
<feature type="chain" id="PRO_5045962023" evidence="1">
    <location>
        <begin position="22"/>
        <end position="112"/>
    </location>
</feature>
<evidence type="ECO:0000313" key="2">
    <source>
        <dbReference type="EMBL" id="MEA9355881.1"/>
    </source>
</evidence>
<feature type="signal peptide" evidence="1">
    <location>
        <begin position="1"/>
        <end position="21"/>
    </location>
</feature>
<dbReference type="EMBL" id="JAYGJQ010000001">
    <property type="protein sequence ID" value="MEA9355881.1"/>
    <property type="molecule type" value="Genomic_DNA"/>
</dbReference>
<comment type="caution">
    <text evidence="2">The sequence shown here is derived from an EMBL/GenBank/DDBJ whole genome shotgun (WGS) entry which is preliminary data.</text>
</comment>
<dbReference type="Proteomes" id="UP001302274">
    <property type="component" value="Unassembled WGS sequence"/>
</dbReference>
<reference evidence="2 3" key="1">
    <citation type="submission" date="2023-11" db="EMBL/GenBank/DDBJ databases">
        <title>A Novel Polar Bacteriovorax (B. antarcticus) Isolated from the Biocrust in Antarctica.</title>
        <authorList>
            <person name="Mun W."/>
            <person name="Choi S.Y."/>
            <person name="Mitchell R.J."/>
        </authorList>
    </citation>
    <scope>NUCLEOTIDE SEQUENCE [LARGE SCALE GENOMIC DNA]</scope>
    <source>
        <strain evidence="2 3">PP10</strain>
    </source>
</reference>
<sequence>MKTILITLSLMASIVSAQAYANSDAFSANTAAVTFSPLLPFVGTTALSTMLSSDTNVHKEALQIMKEGQEYYQTGDMGILIGSKVEQLQEEQDMSDDEAVDSIMNQAAALLN</sequence>
<keyword evidence="1" id="KW-0732">Signal</keyword>